<evidence type="ECO:0000313" key="2">
    <source>
        <dbReference type="EMBL" id="MPL72653.1"/>
    </source>
</evidence>
<evidence type="ECO:0008006" key="3">
    <source>
        <dbReference type="Google" id="ProtNLM"/>
    </source>
</evidence>
<name>A0A644U096_9ZZZZ</name>
<dbReference type="Pfam" id="PF13197">
    <property type="entry name" value="DUF4013"/>
    <property type="match status" value="1"/>
</dbReference>
<keyword evidence="1" id="KW-1133">Transmembrane helix</keyword>
<dbReference type="InterPro" id="IPR025098">
    <property type="entry name" value="DUF4013"/>
</dbReference>
<comment type="caution">
    <text evidence="2">The sequence shown here is derived from an EMBL/GenBank/DDBJ whole genome shotgun (WGS) entry which is preliminary data.</text>
</comment>
<feature type="transmembrane region" description="Helical" evidence="1">
    <location>
        <begin position="232"/>
        <end position="255"/>
    </location>
</feature>
<feature type="transmembrane region" description="Helical" evidence="1">
    <location>
        <begin position="160"/>
        <end position="187"/>
    </location>
</feature>
<feature type="transmembrane region" description="Helical" evidence="1">
    <location>
        <begin position="83"/>
        <end position="107"/>
    </location>
</feature>
<feature type="transmembrane region" description="Helical" evidence="1">
    <location>
        <begin position="15"/>
        <end position="35"/>
    </location>
</feature>
<protein>
    <recommendedName>
        <fullName evidence="3">Glycerophosphoryl diester phosphodiesterase membrane domain-containing protein</fullName>
    </recommendedName>
</protein>
<sequence>MVMGFSENLQNSMEYANTAFKTFGSWFVLILLYAVMFAGTVMLLLGMIFLMGSLIAVSAPVISSAADPAMMTGSMMTDPAFGIIASISVFLFILGTIVTIFASIFIYGFMMRVYRGGELALNNWGKMFIEGILALIILFIYMIPYTVLSTITMLGPMDNLAYLIIVAIIIPTILLIVSMMVGIMGIIKFAKEESFGAAFHFKELFSIIGRIGWLRYLGYWILLGLIVSVAEIVLLCIPFAGSVLLVAAMPFIVIVTARFFANLYESALPAAAE</sequence>
<reference evidence="2" key="1">
    <citation type="submission" date="2019-08" db="EMBL/GenBank/DDBJ databases">
        <authorList>
            <person name="Kucharzyk K."/>
            <person name="Murdoch R.W."/>
            <person name="Higgins S."/>
            <person name="Loffler F."/>
        </authorList>
    </citation>
    <scope>NUCLEOTIDE SEQUENCE</scope>
</reference>
<keyword evidence="1" id="KW-0472">Membrane</keyword>
<organism evidence="2">
    <name type="scientific">bioreactor metagenome</name>
    <dbReference type="NCBI Taxonomy" id="1076179"/>
    <lineage>
        <taxon>unclassified sequences</taxon>
        <taxon>metagenomes</taxon>
        <taxon>ecological metagenomes</taxon>
    </lineage>
</organism>
<accession>A0A644U096</accession>
<proteinExistence type="predicted"/>
<dbReference type="AlphaFoldDB" id="A0A644U096"/>
<feature type="transmembrane region" description="Helical" evidence="1">
    <location>
        <begin position="42"/>
        <end position="63"/>
    </location>
</feature>
<keyword evidence="1" id="KW-0812">Transmembrane</keyword>
<dbReference type="EMBL" id="VSSQ01000067">
    <property type="protein sequence ID" value="MPL72653.1"/>
    <property type="molecule type" value="Genomic_DNA"/>
</dbReference>
<gene>
    <name evidence="2" type="ORF">SDC9_18440</name>
</gene>
<feature type="transmembrane region" description="Helical" evidence="1">
    <location>
        <begin position="207"/>
        <end position="226"/>
    </location>
</feature>
<evidence type="ECO:0000256" key="1">
    <source>
        <dbReference type="SAM" id="Phobius"/>
    </source>
</evidence>
<feature type="transmembrane region" description="Helical" evidence="1">
    <location>
        <begin position="128"/>
        <end position="148"/>
    </location>
</feature>